<name>W8BS31_CERCA</name>
<evidence type="ECO:0000313" key="3">
    <source>
        <dbReference type="EMBL" id="JAB92024.1"/>
    </source>
</evidence>
<evidence type="ECO:0000256" key="1">
    <source>
        <dbReference type="SAM" id="Coils"/>
    </source>
</evidence>
<dbReference type="PANTHER" id="PTHR39944:SF1">
    <property type="entry name" value="CALDESMON-RELATED PROTEIN-RELATED"/>
    <property type="match status" value="1"/>
</dbReference>
<reference evidence="3" key="2">
    <citation type="journal article" date="2014" name="BMC Genomics">
        <title>A genomic perspective to assessing quality of mass-reared SIT flies used in Mediterranean fruit fly (Ceratitis capitata) eradication in California.</title>
        <authorList>
            <person name="Calla B."/>
            <person name="Hall B."/>
            <person name="Hou S."/>
            <person name="Geib S.M."/>
        </authorList>
    </citation>
    <scope>NUCLEOTIDE SEQUENCE</scope>
</reference>
<feature type="compositionally biased region" description="Polar residues" evidence="2">
    <location>
        <begin position="532"/>
        <end position="542"/>
    </location>
</feature>
<evidence type="ECO:0008006" key="4">
    <source>
        <dbReference type="Google" id="ProtNLM"/>
    </source>
</evidence>
<feature type="compositionally biased region" description="Low complexity" evidence="2">
    <location>
        <begin position="521"/>
        <end position="531"/>
    </location>
</feature>
<proteinExistence type="evidence at transcript level"/>
<dbReference type="OrthoDB" id="331765at2759"/>
<accession>W8BS31</accession>
<evidence type="ECO:0000256" key="2">
    <source>
        <dbReference type="SAM" id="MobiDB-lite"/>
    </source>
</evidence>
<keyword evidence="1" id="KW-0175">Coiled coil</keyword>
<feature type="coiled-coil region" evidence="1">
    <location>
        <begin position="211"/>
        <end position="254"/>
    </location>
</feature>
<dbReference type="AlphaFoldDB" id="W8BS31"/>
<feature type="coiled-coil region" evidence="1">
    <location>
        <begin position="347"/>
        <end position="438"/>
    </location>
</feature>
<protein>
    <recommendedName>
        <fullName evidence="4">Trichohyalin-plectin-homology domain-containing protein</fullName>
    </recommendedName>
</protein>
<sequence>MINCASRGKEAAIELPKIGNKKPIVLSSQRFNKLLNNANQTEKLRAQKEIEEEQKYKEYLKEGSDQLVAQFKGNIQRTQDEKLAEIKSHMEEKLTKMQEDFHRSKENEERKRAEKLAKAQNIMEQLKPGPKQLHSAAMQSEVLRARNVQRNINKEFEKAVKQQECMDKIVCQQQALGFMQEDIERQMERQKNMNTYKKEMLQTINETGKQRADMKKQIIKEQQAAREAMDQEIKAQIEREKAIMEKKRAALRKNALEAMKMVEQRRLRERMTEEIENRLCTVYNLGKQDLDAAKTQSDKKPTPEVEKKQEMQAQFLRCIQAKTEQEDEERVRRDISRMQLKFTAEEQEKIRKDKAAKQARIEAYMRELQQQKEAKRRADEEMRYEVATRFKNCEMNRLFEEAQKQKRLATVQDTRKTLKEQMEQKKRLEKEDQEVLRTSCESKNDEREDKFFFEYARNLMEDAYKKERPLYPFVKVVQQYKRERGIDCERKTPKHLLSQVNIGVRQPGDSKAGGDHSAIKSQSSSKLMPSSGTENMSTTKSPTVGGEKIEQPQKSAKDCILENCLKITELIAADAKKTGGNYNDKCEPGIVDCLKPSTHLAEAKKANNCDTLLSSGKVRYTMLELKGMNQFTMPRAQ</sequence>
<organism evidence="3">
    <name type="scientific">Ceratitis capitata</name>
    <name type="common">Mediterranean fruit fly</name>
    <name type="synonym">Tephritis capitata</name>
    <dbReference type="NCBI Taxonomy" id="7213"/>
    <lineage>
        <taxon>Eukaryota</taxon>
        <taxon>Metazoa</taxon>
        <taxon>Ecdysozoa</taxon>
        <taxon>Arthropoda</taxon>
        <taxon>Hexapoda</taxon>
        <taxon>Insecta</taxon>
        <taxon>Pterygota</taxon>
        <taxon>Neoptera</taxon>
        <taxon>Endopterygota</taxon>
        <taxon>Diptera</taxon>
        <taxon>Brachycera</taxon>
        <taxon>Muscomorpha</taxon>
        <taxon>Tephritoidea</taxon>
        <taxon>Tephritidae</taxon>
        <taxon>Ceratitis</taxon>
        <taxon>Ceratitis</taxon>
    </lineage>
</organism>
<feature type="region of interest" description="Disordered" evidence="2">
    <location>
        <begin position="504"/>
        <end position="552"/>
    </location>
</feature>
<dbReference type="EMBL" id="GAMC01014531">
    <property type="protein sequence ID" value="JAB92024.1"/>
    <property type="molecule type" value="mRNA"/>
</dbReference>
<reference evidence="3" key="1">
    <citation type="submission" date="2013-07" db="EMBL/GenBank/DDBJ databases">
        <authorList>
            <person name="Geib S."/>
        </authorList>
    </citation>
    <scope>NUCLEOTIDE SEQUENCE</scope>
</reference>
<dbReference type="PANTHER" id="PTHR39944">
    <property type="match status" value="1"/>
</dbReference>